<evidence type="ECO:0000313" key="2">
    <source>
        <dbReference type="EMBL" id="GIG07029.1"/>
    </source>
</evidence>
<feature type="domain" description="Amidase" evidence="1">
    <location>
        <begin position="292"/>
        <end position="380"/>
    </location>
</feature>
<proteinExistence type="predicted"/>
<accession>A0A8J3L0X9</accession>
<dbReference type="Pfam" id="PF01425">
    <property type="entry name" value="Amidase"/>
    <property type="match status" value="2"/>
</dbReference>
<dbReference type="InterPro" id="IPR023631">
    <property type="entry name" value="Amidase_dom"/>
</dbReference>
<dbReference type="PANTHER" id="PTHR46310:SF7">
    <property type="entry name" value="AMIDASE 1"/>
    <property type="match status" value="1"/>
</dbReference>
<comment type="caution">
    <text evidence="2">The sequence shown here is derived from an EMBL/GenBank/DDBJ whole genome shotgun (WGS) entry which is preliminary data.</text>
</comment>
<dbReference type="SUPFAM" id="SSF75304">
    <property type="entry name" value="Amidase signature (AS) enzymes"/>
    <property type="match status" value="1"/>
</dbReference>
<protein>
    <submittedName>
        <fullName evidence="2">Amidase</fullName>
    </submittedName>
</protein>
<evidence type="ECO:0000313" key="3">
    <source>
        <dbReference type="Proteomes" id="UP000630887"/>
    </source>
</evidence>
<evidence type="ECO:0000259" key="1">
    <source>
        <dbReference type="Pfam" id="PF01425"/>
    </source>
</evidence>
<dbReference type="EMBL" id="BONI01000029">
    <property type="protein sequence ID" value="GIG07029.1"/>
    <property type="molecule type" value="Genomic_DNA"/>
</dbReference>
<sequence length="387" mass="39643">MTELPIPGPYVPWVTEIPPRPETGGPLRGVRLAVKDLFDVAGLPTGAGNPTWLATHPPATRDAAAVAVLTGAGAHIVGKTHTGEMAYSLFGTNAHYGAPDNPAAPGHITGGSSNGTAAAVAEGSADLGLGTDTGGSVRIPAGWCGLYGLRPSHSRVSRSGVVPLCGSFDVPGLLTRDLPLLRTATGVLLTGGPDTTPIRGLVAPADLWELAEPAVRQALQPALERLAATLPCDEKPLWGSAPAPDYRFAYAVRTGWEFWQRHGEWVQRHEPVFGPGVGERVRAASGRTHPELIAADREITAVRTAMAQLLDGAVLVIPTAPAPAPARGADTGPLRAPILGLTGISSVVGLPSLSVPGATVGGLPVGLCLVGAPGTDESLLDLAEVLR</sequence>
<dbReference type="PANTHER" id="PTHR46310">
    <property type="entry name" value="AMIDASE 1"/>
    <property type="match status" value="1"/>
</dbReference>
<dbReference type="RefSeq" id="WP_203693376.1">
    <property type="nucleotide sequence ID" value="NZ_BAAALC010000029.1"/>
</dbReference>
<organism evidence="2 3">
    <name type="scientific">Catellatospora coxensis</name>
    <dbReference type="NCBI Taxonomy" id="310354"/>
    <lineage>
        <taxon>Bacteria</taxon>
        <taxon>Bacillati</taxon>
        <taxon>Actinomycetota</taxon>
        <taxon>Actinomycetes</taxon>
        <taxon>Micromonosporales</taxon>
        <taxon>Micromonosporaceae</taxon>
        <taxon>Catellatospora</taxon>
    </lineage>
</organism>
<name>A0A8J3L0X9_9ACTN</name>
<gene>
    <name evidence="2" type="ORF">Cco03nite_37290</name>
</gene>
<dbReference type="Proteomes" id="UP000630887">
    <property type="component" value="Unassembled WGS sequence"/>
</dbReference>
<reference evidence="2 3" key="1">
    <citation type="submission" date="2021-01" db="EMBL/GenBank/DDBJ databases">
        <title>Whole genome shotgun sequence of Catellatospora coxensis NBRC 107359.</title>
        <authorList>
            <person name="Komaki H."/>
            <person name="Tamura T."/>
        </authorList>
    </citation>
    <scope>NUCLEOTIDE SEQUENCE [LARGE SCALE GENOMIC DNA]</scope>
    <source>
        <strain evidence="2 3">NBRC 107359</strain>
    </source>
</reference>
<dbReference type="AlphaFoldDB" id="A0A8J3L0X9"/>
<dbReference type="Gene3D" id="3.90.1300.10">
    <property type="entry name" value="Amidase signature (AS) domain"/>
    <property type="match status" value="1"/>
</dbReference>
<keyword evidence="3" id="KW-1185">Reference proteome</keyword>
<feature type="domain" description="Amidase" evidence="1">
    <location>
        <begin position="23"/>
        <end position="178"/>
    </location>
</feature>
<dbReference type="InterPro" id="IPR036928">
    <property type="entry name" value="AS_sf"/>
</dbReference>